<feature type="transmembrane region" description="Helical" evidence="6">
    <location>
        <begin position="300"/>
        <end position="319"/>
    </location>
</feature>
<gene>
    <name evidence="7" type="primary">LOC101171668</name>
</gene>
<feature type="transmembrane region" description="Helical" evidence="6">
    <location>
        <begin position="75"/>
        <end position="93"/>
    </location>
</feature>
<keyword evidence="8" id="KW-1185">Reference proteome</keyword>
<dbReference type="Proteomes" id="UP000001038">
    <property type="component" value="Chromosome 8"/>
</dbReference>
<keyword evidence="4 6" id="KW-1133">Transmembrane helix</keyword>
<dbReference type="GO" id="GO:0016020">
    <property type="term" value="C:membrane"/>
    <property type="evidence" value="ECO:0007669"/>
    <property type="project" value="UniProtKB-SubCell"/>
</dbReference>
<evidence type="ECO:0000256" key="4">
    <source>
        <dbReference type="ARBA" id="ARBA00022989"/>
    </source>
</evidence>
<feature type="transmembrane region" description="Helical" evidence="6">
    <location>
        <begin position="137"/>
        <end position="154"/>
    </location>
</feature>
<name>H2LJK3_ORYLA</name>
<dbReference type="eggNOG" id="KOG3098">
    <property type="taxonomic scope" value="Eukaryota"/>
</dbReference>
<feature type="transmembrane region" description="Helical" evidence="6">
    <location>
        <begin position="229"/>
        <end position="247"/>
    </location>
</feature>
<sequence length="426" mass="46700">MADRRTYNVVILGLGFLFIFTAFTTCGNVEQTVVKSLDNSTFTGSGYHSLGIIYGVFSFSNLIAPTVVKVIGAKVSMFLSGLLYSGYIAVFIIPSTWSFYLTSVLIGIGAALLWTAQGEFLIENSEASTINRNTGMFWALLQCSMLFGNLYIYLDWNGETEISESSRRNIFLFLLVASVLGTLSFLVLRKSHNEEEMLSEEEGQSLLSRKAEVCCLSETILHLLKTKTILLLSPCMAYSGLELAFYSGVYGTCIGATTHFGEAAKGLIGISGIVVGVGEIVGGGLFGLLCKNSRFRRTSVVFLGMVVHFIASYLIFLNIPADAPIVLETTTVSIALLCSFLLGLGDSCFNTQLYSILGHVYAEESMPAFAIFKFIQSVSAAVAFFYSGYLMLMWQLLLMVILGFTGTLCFFVVERMQDVFVDPQEY</sequence>
<dbReference type="HOGENOM" id="CLU_025356_2_0_1"/>
<dbReference type="InterPro" id="IPR051617">
    <property type="entry name" value="UNC-93-like_regulator"/>
</dbReference>
<evidence type="ECO:0008006" key="9">
    <source>
        <dbReference type="Google" id="ProtNLM"/>
    </source>
</evidence>
<reference evidence="7 8" key="1">
    <citation type="journal article" date="2007" name="Nature">
        <title>The medaka draft genome and insights into vertebrate genome evolution.</title>
        <authorList>
            <person name="Kasahara M."/>
            <person name="Naruse K."/>
            <person name="Sasaki S."/>
            <person name="Nakatani Y."/>
            <person name="Qu W."/>
            <person name="Ahsan B."/>
            <person name="Yamada T."/>
            <person name="Nagayasu Y."/>
            <person name="Doi K."/>
            <person name="Kasai Y."/>
            <person name="Jindo T."/>
            <person name="Kobayashi D."/>
            <person name="Shimada A."/>
            <person name="Toyoda A."/>
            <person name="Kuroki Y."/>
            <person name="Fujiyama A."/>
            <person name="Sasaki T."/>
            <person name="Shimizu A."/>
            <person name="Asakawa S."/>
            <person name="Shimizu N."/>
            <person name="Hashimoto S."/>
            <person name="Yang J."/>
            <person name="Lee Y."/>
            <person name="Matsushima K."/>
            <person name="Sugano S."/>
            <person name="Sakaizumi M."/>
            <person name="Narita T."/>
            <person name="Ohishi K."/>
            <person name="Haga S."/>
            <person name="Ohta F."/>
            <person name="Nomoto H."/>
            <person name="Nogata K."/>
            <person name="Morishita T."/>
            <person name="Endo T."/>
            <person name="Shin-I T."/>
            <person name="Takeda H."/>
            <person name="Morishita S."/>
            <person name="Kohara Y."/>
        </authorList>
    </citation>
    <scope>NUCLEOTIDE SEQUENCE [LARGE SCALE GENOMIC DNA]</scope>
    <source>
        <strain evidence="7 8">Hd-rR</strain>
    </source>
</reference>
<reference evidence="7" key="3">
    <citation type="submission" date="2025-09" db="UniProtKB">
        <authorList>
            <consortium name="Ensembl"/>
        </authorList>
    </citation>
    <scope>IDENTIFICATION</scope>
    <source>
        <strain evidence="7">Hd-rR</strain>
    </source>
</reference>
<evidence type="ECO:0000256" key="5">
    <source>
        <dbReference type="ARBA" id="ARBA00023136"/>
    </source>
</evidence>
<evidence type="ECO:0000256" key="3">
    <source>
        <dbReference type="ARBA" id="ARBA00022692"/>
    </source>
</evidence>
<feature type="transmembrane region" description="Helical" evidence="6">
    <location>
        <begin position="392"/>
        <end position="413"/>
    </location>
</feature>
<feature type="transmembrane region" description="Helical" evidence="6">
    <location>
        <begin position="170"/>
        <end position="188"/>
    </location>
</feature>
<comment type="similarity">
    <text evidence="2">Belongs to the unc-93 family.</text>
</comment>
<feature type="transmembrane region" description="Helical" evidence="6">
    <location>
        <begin position="7"/>
        <end position="25"/>
    </location>
</feature>
<evidence type="ECO:0000313" key="8">
    <source>
        <dbReference type="Proteomes" id="UP000001038"/>
    </source>
</evidence>
<dbReference type="SUPFAM" id="SSF103473">
    <property type="entry name" value="MFS general substrate transporter"/>
    <property type="match status" value="1"/>
</dbReference>
<dbReference type="InterPro" id="IPR010291">
    <property type="entry name" value="Ion_channel_UNC-93"/>
</dbReference>
<dbReference type="InterPro" id="IPR036259">
    <property type="entry name" value="MFS_trans_sf"/>
</dbReference>
<evidence type="ECO:0000256" key="2">
    <source>
        <dbReference type="ARBA" id="ARBA00009172"/>
    </source>
</evidence>
<accession>H2LJK3</accession>
<dbReference type="Gene3D" id="1.20.1250.20">
    <property type="entry name" value="MFS general substrate transporter like domains"/>
    <property type="match status" value="1"/>
</dbReference>
<feature type="transmembrane region" description="Helical" evidence="6">
    <location>
        <begin position="325"/>
        <end position="345"/>
    </location>
</feature>
<proteinExistence type="inferred from homology"/>
<feature type="transmembrane region" description="Helical" evidence="6">
    <location>
        <begin position="267"/>
        <end position="288"/>
    </location>
</feature>
<dbReference type="AlphaFoldDB" id="H2LJK3"/>
<comment type="subcellular location">
    <subcellularLocation>
        <location evidence="1">Membrane</location>
        <topology evidence="1">Multi-pass membrane protein</topology>
    </subcellularLocation>
</comment>
<reference evidence="7" key="2">
    <citation type="submission" date="2025-08" db="UniProtKB">
        <authorList>
            <consortium name="Ensembl"/>
        </authorList>
    </citation>
    <scope>IDENTIFICATION</scope>
    <source>
        <strain evidence="7">Hd-rR</strain>
    </source>
</reference>
<evidence type="ECO:0000313" key="7">
    <source>
        <dbReference type="Ensembl" id="ENSORLP00000006192.2"/>
    </source>
</evidence>
<feature type="transmembrane region" description="Helical" evidence="6">
    <location>
        <begin position="366"/>
        <end position="386"/>
    </location>
</feature>
<dbReference type="Bgee" id="ENSORLG00000004919">
    <property type="expression patterns" value="Expressed in testis and 14 other cell types or tissues"/>
</dbReference>
<keyword evidence="3 6" id="KW-0812">Transmembrane</keyword>
<dbReference type="Ensembl" id="ENSORLT00000006193.2">
    <property type="protein sequence ID" value="ENSORLP00000006192.2"/>
    <property type="gene ID" value="ENSORLG00000004919.2"/>
</dbReference>
<evidence type="ECO:0000256" key="6">
    <source>
        <dbReference type="SAM" id="Phobius"/>
    </source>
</evidence>
<dbReference type="PANTHER" id="PTHR23294">
    <property type="entry name" value="ET TRANSLATION PRODUCT-RELATED"/>
    <property type="match status" value="1"/>
</dbReference>
<dbReference type="PANTHER" id="PTHR23294:SF5">
    <property type="entry name" value="UNC93-LIKE PROTEIN MFSD11"/>
    <property type="match status" value="1"/>
</dbReference>
<protein>
    <recommendedName>
        <fullName evidence="9">Major facilitator superfamily domain containing 11</fullName>
    </recommendedName>
</protein>
<organism evidence="7 8">
    <name type="scientific">Oryzias latipes</name>
    <name type="common">Japanese rice fish</name>
    <name type="synonym">Japanese killifish</name>
    <dbReference type="NCBI Taxonomy" id="8090"/>
    <lineage>
        <taxon>Eukaryota</taxon>
        <taxon>Metazoa</taxon>
        <taxon>Chordata</taxon>
        <taxon>Craniata</taxon>
        <taxon>Vertebrata</taxon>
        <taxon>Euteleostomi</taxon>
        <taxon>Actinopterygii</taxon>
        <taxon>Neopterygii</taxon>
        <taxon>Teleostei</taxon>
        <taxon>Neoteleostei</taxon>
        <taxon>Acanthomorphata</taxon>
        <taxon>Ovalentaria</taxon>
        <taxon>Atherinomorphae</taxon>
        <taxon>Beloniformes</taxon>
        <taxon>Adrianichthyidae</taxon>
        <taxon>Oryziinae</taxon>
        <taxon>Oryzias</taxon>
    </lineage>
</organism>
<feature type="transmembrane region" description="Helical" evidence="6">
    <location>
        <begin position="45"/>
        <end position="63"/>
    </location>
</feature>
<feature type="transmembrane region" description="Helical" evidence="6">
    <location>
        <begin position="99"/>
        <end position="116"/>
    </location>
</feature>
<evidence type="ECO:0000256" key="1">
    <source>
        <dbReference type="ARBA" id="ARBA00004141"/>
    </source>
</evidence>
<dbReference type="Pfam" id="PF05978">
    <property type="entry name" value="UNC-93"/>
    <property type="match status" value="1"/>
</dbReference>
<dbReference type="GeneTree" id="ENSGT00390000012918"/>
<keyword evidence="5 6" id="KW-0472">Membrane</keyword>